<name>A0ABD2NLY3_9CUCU</name>
<dbReference type="Proteomes" id="UP001516400">
    <property type="component" value="Unassembled WGS sequence"/>
</dbReference>
<evidence type="ECO:0000313" key="1">
    <source>
        <dbReference type="EMBL" id="KAL3279727.1"/>
    </source>
</evidence>
<protein>
    <submittedName>
        <fullName evidence="1">Uncharacterized protein</fullName>
    </submittedName>
</protein>
<organism evidence="1 2">
    <name type="scientific">Cryptolaemus montrouzieri</name>
    <dbReference type="NCBI Taxonomy" id="559131"/>
    <lineage>
        <taxon>Eukaryota</taxon>
        <taxon>Metazoa</taxon>
        <taxon>Ecdysozoa</taxon>
        <taxon>Arthropoda</taxon>
        <taxon>Hexapoda</taxon>
        <taxon>Insecta</taxon>
        <taxon>Pterygota</taxon>
        <taxon>Neoptera</taxon>
        <taxon>Endopterygota</taxon>
        <taxon>Coleoptera</taxon>
        <taxon>Polyphaga</taxon>
        <taxon>Cucujiformia</taxon>
        <taxon>Coccinelloidea</taxon>
        <taxon>Coccinellidae</taxon>
        <taxon>Scymninae</taxon>
        <taxon>Scymnini</taxon>
        <taxon>Cryptolaemus</taxon>
    </lineage>
</organism>
<accession>A0ABD2NLY3</accession>
<keyword evidence="2" id="KW-1185">Reference proteome</keyword>
<sequence>MMKRIDSLVYEHISDDSNLDDLVDLVYSAAVTLCEIQGTMPIPEYVNAKSNNAQPWQMRLEGKIVNLRKKIGHLHTYLNFADPSRKLLQYIRLIAS</sequence>
<reference evidence="1 2" key="1">
    <citation type="journal article" date="2021" name="BMC Biol.">
        <title>Horizontally acquired antibacterial genes associated with adaptive radiation of ladybird beetles.</title>
        <authorList>
            <person name="Li H.S."/>
            <person name="Tang X.F."/>
            <person name="Huang Y.H."/>
            <person name="Xu Z.Y."/>
            <person name="Chen M.L."/>
            <person name="Du X.Y."/>
            <person name="Qiu B.Y."/>
            <person name="Chen P.T."/>
            <person name="Zhang W."/>
            <person name="Slipinski A."/>
            <person name="Escalona H.E."/>
            <person name="Waterhouse R.M."/>
            <person name="Zwick A."/>
            <person name="Pang H."/>
        </authorList>
    </citation>
    <scope>NUCLEOTIDE SEQUENCE [LARGE SCALE GENOMIC DNA]</scope>
    <source>
        <strain evidence="1">SYSU2018</strain>
    </source>
</reference>
<comment type="caution">
    <text evidence="1">The sequence shown here is derived from an EMBL/GenBank/DDBJ whole genome shotgun (WGS) entry which is preliminary data.</text>
</comment>
<evidence type="ECO:0000313" key="2">
    <source>
        <dbReference type="Proteomes" id="UP001516400"/>
    </source>
</evidence>
<dbReference type="EMBL" id="JABFTP020000124">
    <property type="protein sequence ID" value="KAL3279727.1"/>
    <property type="molecule type" value="Genomic_DNA"/>
</dbReference>
<gene>
    <name evidence="1" type="ORF">HHI36_017236</name>
</gene>
<dbReference type="AlphaFoldDB" id="A0ABD2NLY3"/>
<proteinExistence type="predicted"/>
<feature type="non-terminal residue" evidence="1">
    <location>
        <position position="96"/>
    </location>
</feature>